<dbReference type="EMBL" id="SRZB01000005">
    <property type="protein sequence ID" value="TGX99759.1"/>
    <property type="molecule type" value="Genomic_DNA"/>
</dbReference>
<evidence type="ECO:0000313" key="2">
    <source>
        <dbReference type="Proteomes" id="UP000307720"/>
    </source>
</evidence>
<comment type="caution">
    <text evidence="1">The sequence shown here is derived from an EMBL/GenBank/DDBJ whole genome shotgun (WGS) entry which is preliminary data.</text>
</comment>
<accession>A0AC61R0K6</accession>
<name>A0AC61R0K6_9FIRM</name>
<sequence>MEDGVLVYLPNKKNFEGRVTIGIQGIDVKKTSRIISGIFGALGHALDKGKDALYFKWEDITSVEEIEKAGCMITLKNGEAYKIIFNHPKKSLPYLMNMVQGRV</sequence>
<protein>
    <submittedName>
        <fullName evidence="1">Uncharacterized protein</fullName>
    </submittedName>
</protein>
<proteinExistence type="predicted"/>
<organism evidence="1 2">
    <name type="scientific">Hominisplanchenecus murintestinalis</name>
    <dbReference type="NCBI Taxonomy" id="2941517"/>
    <lineage>
        <taxon>Bacteria</taxon>
        <taxon>Bacillati</taxon>
        <taxon>Bacillota</taxon>
        <taxon>Clostridia</taxon>
        <taxon>Lachnospirales</taxon>
        <taxon>Lachnospiraceae</taxon>
        <taxon>Hominisplanchenecus</taxon>
    </lineage>
</organism>
<reference evidence="1" key="1">
    <citation type="submission" date="2019-04" db="EMBL/GenBank/DDBJ databases">
        <title>Microbes associate with the intestines of laboratory mice.</title>
        <authorList>
            <person name="Navarre W."/>
            <person name="Wong E."/>
            <person name="Huang K."/>
            <person name="Tropini C."/>
            <person name="Ng K."/>
            <person name="Yu B."/>
        </authorList>
    </citation>
    <scope>NUCLEOTIDE SEQUENCE</scope>
    <source>
        <strain evidence="1">NM72_1-8</strain>
    </source>
</reference>
<gene>
    <name evidence="1" type="ORF">E5357_04580</name>
</gene>
<keyword evidence="2" id="KW-1185">Reference proteome</keyword>
<evidence type="ECO:0000313" key="1">
    <source>
        <dbReference type="EMBL" id="TGX99759.1"/>
    </source>
</evidence>
<dbReference type="Proteomes" id="UP000307720">
    <property type="component" value="Unassembled WGS sequence"/>
</dbReference>